<dbReference type="Pfam" id="PF10698">
    <property type="entry name" value="DUF2505"/>
    <property type="match status" value="1"/>
</dbReference>
<keyword evidence="2" id="KW-1185">Reference proteome</keyword>
<dbReference type="RefSeq" id="WP_146951174.1">
    <property type="nucleotide sequence ID" value="NZ_BAABBJ010000005.1"/>
</dbReference>
<dbReference type="OrthoDB" id="3266819at2"/>
<evidence type="ECO:0000313" key="2">
    <source>
        <dbReference type="Proteomes" id="UP000321798"/>
    </source>
</evidence>
<gene>
    <name evidence="1" type="ORF">CSO01_00960</name>
</gene>
<evidence type="ECO:0000313" key="1">
    <source>
        <dbReference type="EMBL" id="GEP67381.1"/>
    </source>
</evidence>
<evidence type="ECO:0008006" key="3">
    <source>
        <dbReference type="Google" id="ProtNLM"/>
    </source>
</evidence>
<comment type="caution">
    <text evidence="1">The sequence shown here is derived from an EMBL/GenBank/DDBJ whole genome shotgun (WGS) entry which is preliminary data.</text>
</comment>
<protein>
    <recommendedName>
        <fullName evidence="3">DUF2505 domain-containing protein</fullName>
    </recommendedName>
</protein>
<name>A0A512P853_9CELL</name>
<accession>A0A512P853</accession>
<dbReference type="Proteomes" id="UP000321798">
    <property type="component" value="Unassembled WGS sequence"/>
</dbReference>
<dbReference type="AlphaFoldDB" id="A0A512P853"/>
<dbReference type="EMBL" id="BKAL01000001">
    <property type="protein sequence ID" value="GEP67381.1"/>
    <property type="molecule type" value="Genomic_DNA"/>
</dbReference>
<organism evidence="1 2">
    <name type="scientific">Cellulomonas soli</name>
    <dbReference type="NCBI Taxonomy" id="931535"/>
    <lineage>
        <taxon>Bacteria</taxon>
        <taxon>Bacillati</taxon>
        <taxon>Actinomycetota</taxon>
        <taxon>Actinomycetes</taxon>
        <taxon>Micrococcales</taxon>
        <taxon>Cellulomonadaceae</taxon>
        <taxon>Cellulomonas</taxon>
    </lineage>
</organism>
<reference evidence="1 2" key="1">
    <citation type="submission" date="2019-07" db="EMBL/GenBank/DDBJ databases">
        <title>Whole genome shotgun sequence of Cellulomonas soli NBRC 109434.</title>
        <authorList>
            <person name="Hosoyama A."/>
            <person name="Uohara A."/>
            <person name="Ohji S."/>
            <person name="Ichikawa N."/>
        </authorList>
    </citation>
    <scope>NUCLEOTIDE SEQUENCE [LARGE SCALE GENOMIC DNA]</scope>
    <source>
        <strain evidence="1 2">NBRC 109434</strain>
    </source>
</reference>
<sequence length="169" mass="17751">MQVLVTLDLPTDARAAAVMLADPAYVLEKVLASGALDQQVDVAGDAVAGFTVTIRRGLPTDAIPAHLRSFVGSRIDVRQVEVWEPADAQGSRTGTVVLEIAGAPVRLTGRVSLTALEASTSRLVYEGEIKAAVPLFGAVVEEAASEAVRAALLVEESVAQRWIETHPAV</sequence>
<proteinExistence type="predicted"/>
<dbReference type="InterPro" id="IPR019639">
    <property type="entry name" value="DUF2505"/>
</dbReference>